<accession>A0A2C9CXK3</accession>
<evidence type="ECO:0000313" key="2">
    <source>
        <dbReference type="EMBL" id="VUE36310.1"/>
    </source>
</evidence>
<dbReference type="EMBL" id="LR596615">
    <property type="protein sequence ID" value="VUE36310.1"/>
    <property type="molecule type" value="Genomic_DNA"/>
</dbReference>
<dbReference type="KEGG" id="vg:40100682"/>
<sequence>MSLNSFDRNYGMSEHSREYWGGNNGFATVVITLPADVEIGVTAVPQDGTDAAQTALSAAEKNQFIIAQALAQRAVLVTTSVLSNTIDPTASGFGTVGGNVIAYGSAGTLAAASFGITFIVERQDVLTKQVNKPGATYALTVDPTVEIATNLAQAGVFQKKDGSAALAAGVAIKVFAALPVLV</sequence>
<reference evidence="2 4" key="3">
    <citation type="submission" date="2019-06" db="EMBL/GenBank/DDBJ databases">
        <authorList>
            <person name="Bower L."/>
            <person name="Leinonen R."/>
        </authorList>
    </citation>
    <scope>NUCLEOTIDE SEQUENCE [LARGE SCALE GENOMIC DNA]</scope>
</reference>
<dbReference type="OrthoDB" id="12902at10239"/>
<protein>
    <submittedName>
        <fullName evidence="1">Uncharacterized protein</fullName>
    </submittedName>
</protein>
<evidence type="ECO:0000313" key="3">
    <source>
        <dbReference type="Proteomes" id="UP000240931"/>
    </source>
</evidence>
<evidence type="ECO:0000313" key="4">
    <source>
        <dbReference type="Proteomes" id="UP000317227"/>
    </source>
</evidence>
<reference evidence="3" key="2">
    <citation type="submission" date="2017-10" db="EMBL/GenBank/DDBJ databases">
        <authorList>
            <person name="Skurnik M."/>
        </authorList>
    </citation>
    <scope>NUCLEOTIDE SEQUENCE [LARGE SCALE GENOMIC DNA]</scope>
</reference>
<dbReference type="Proteomes" id="UP000317227">
    <property type="component" value="Segment"/>
</dbReference>
<name>A0A2C9CXK3_9CAUD</name>
<dbReference type="GeneID" id="40100682"/>
<dbReference type="RefSeq" id="YP_009623874.1">
    <property type="nucleotide sequence ID" value="NC_042116.1"/>
</dbReference>
<evidence type="ECO:0000313" key="1">
    <source>
        <dbReference type="EMBL" id="SOK58541.1"/>
    </source>
</evidence>
<proteinExistence type="predicted"/>
<gene>
    <name evidence="1" type="primary">g264c</name>
</gene>
<dbReference type="EMBL" id="LT960551">
    <property type="protein sequence ID" value="SOK58541.1"/>
    <property type="molecule type" value="Genomic_DNA"/>
</dbReference>
<dbReference type="Proteomes" id="UP000240931">
    <property type="component" value="Segment"/>
</dbReference>
<organism evidence="1 3">
    <name type="scientific">Yersinia phage fHe-Yen9-04</name>
    <dbReference type="NCBI Taxonomy" id="2052742"/>
    <lineage>
        <taxon>Viruses</taxon>
        <taxon>Duplodnaviria</taxon>
        <taxon>Heunggongvirae</taxon>
        <taxon>Uroviricota</taxon>
        <taxon>Caudoviricetes</taxon>
        <taxon>Eneladusvirus</taxon>
        <taxon>Eneladusvirus Yen904</taxon>
    </lineage>
</organism>
<reference evidence="1" key="1">
    <citation type="submission" date="2017-10" db="EMBL/GenBank/DDBJ databases">
        <authorList>
            <person name="Banno H."/>
            <person name="Chua N.-H."/>
        </authorList>
    </citation>
    <scope>NUCLEOTIDE SEQUENCE [LARGE SCALE GENOMIC DNA]</scope>
</reference>
<keyword evidence="3" id="KW-1185">Reference proteome</keyword>